<evidence type="ECO:0000313" key="1">
    <source>
        <dbReference type="EMBL" id="CDW50992.1"/>
    </source>
</evidence>
<protein>
    <submittedName>
        <fullName evidence="1">Uncharacterized protein</fullName>
    </submittedName>
</protein>
<dbReference type="AlphaFoldDB" id="A0A0K2VLB9"/>
<name>A0A0K2VLB9_LEPSM</name>
<reference evidence="1" key="1">
    <citation type="submission" date="2014-05" db="EMBL/GenBank/DDBJ databases">
        <authorList>
            <person name="Chronopoulou M."/>
        </authorList>
    </citation>
    <scope>NUCLEOTIDE SEQUENCE</scope>
    <source>
        <tissue evidence="1">Whole organism</tissue>
    </source>
</reference>
<dbReference type="EMBL" id="HACA01033631">
    <property type="protein sequence ID" value="CDW50992.1"/>
    <property type="molecule type" value="Transcribed_RNA"/>
</dbReference>
<sequence length="56" mass="6468">MFFFFQTETKESSQIIKRSYKEIVDIQTSKNGSLFLSRRCVCSFRVITVSLVSAPI</sequence>
<organism evidence="1">
    <name type="scientific">Lepeophtheirus salmonis</name>
    <name type="common">Salmon louse</name>
    <name type="synonym">Caligus salmonis</name>
    <dbReference type="NCBI Taxonomy" id="72036"/>
    <lineage>
        <taxon>Eukaryota</taxon>
        <taxon>Metazoa</taxon>
        <taxon>Ecdysozoa</taxon>
        <taxon>Arthropoda</taxon>
        <taxon>Crustacea</taxon>
        <taxon>Multicrustacea</taxon>
        <taxon>Hexanauplia</taxon>
        <taxon>Copepoda</taxon>
        <taxon>Siphonostomatoida</taxon>
        <taxon>Caligidae</taxon>
        <taxon>Lepeophtheirus</taxon>
    </lineage>
</organism>
<accession>A0A0K2VLB9</accession>
<proteinExistence type="predicted"/>